<dbReference type="Gramene" id="LPERR05G07610.1">
    <property type="protein sequence ID" value="LPERR05G07610.1"/>
    <property type="gene ID" value="LPERR05G07610"/>
</dbReference>
<evidence type="ECO:0000259" key="5">
    <source>
        <dbReference type="Pfam" id="PF06839"/>
    </source>
</evidence>
<proteinExistence type="predicted"/>
<dbReference type="AlphaFoldDB" id="A0A0D9WEH0"/>
<reference evidence="6 7" key="1">
    <citation type="submission" date="2012-08" db="EMBL/GenBank/DDBJ databases">
        <title>Oryza genome evolution.</title>
        <authorList>
            <person name="Wing R.A."/>
        </authorList>
    </citation>
    <scope>NUCLEOTIDE SEQUENCE</scope>
</reference>
<keyword evidence="3" id="KW-0862">Zinc</keyword>
<evidence type="ECO:0000313" key="6">
    <source>
        <dbReference type="EnsemblPlants" id="LPERR05G07610.1"/>
    </source>
</evidence>
<evidence type="ECO:0000313" key="7">
    <source>
        <dbReference type="Proteomes" id="UP000032180"/>
    </source>
</evidence>
<dbReference type="EnsemblPlants" id="LPERR05G07610.1">
    <property type="protein sequence ID" value="LPERR05G07610.1"/>
    <property type="gene ID" value="LPERR05G07610"/>
</dbReference>
<name>A0A0D9WEH0_9ORYZ</name>
<dbReference type="GO" id="GO:0008270">
    <property type="term" value="F:zinc ion binding"/>
    <property type="evidence" value="ECO:0007669"/>
    <property type="project" value="UniProtKB-KW"/>
</dbReference>
<feature type="domain" description="GRF-type" evidence="5">
    <location>
        <begin position="51"/>
        <end position="89"/>
    </location>
</feature>
<keyword evidence="2" id="KW-0863">Zinc-finger</keyword>
<dbReference type="HOGENOM" id="CLU_1962761_0_0_1"/>
<feature type="signal peptide" evidence="4">
    <location>
        <begin position="1"/>
        <end position="16"/>
    </location>
</feature>
<dbReference type="Pfam" id="PF06839">
    <property type="entry name" value="Zn_ribbon_GRF"/>
    <property type="match status" value="1"/>
</dbReference>
<feature type="chain" id="PRO_5046177981" description="GRF-type domain-containing protein" evidence="4">
    <location>
        <begin position="17"/>
        <end position="128"/>
    </location>
</feature>
<dbReference type="Proteomes" id="UP000032180">
    <property type="component" value="Chromosome 5"/>
</dbReference>
<keyword evidence="4" id="KW-0732">Signal</keyword>
<organism evidence="6 7">
    <name type="scientific">Leersia perrieri</name>
    <dbReference type="NCBI Taxonomy" id="77586"/>
    <lineage>
        <taxon>Eukaryota</taxon>
        <taxon>Viridiplantae</taxon>
        <taxon>Streptophyta</taxon>
        <taxon>Embryophyta</taxon>
        <taxon>Tracheophyta</taxon>
        <taxon>Spermatophyta</taxon>
        <taxon>Magnoliopsida</taxon>
        <taxon>Liliopsida</taxon>
        <taxon>Poales</taxon>
        <taxon>Poaceae</taxon>
        <taxon>BOP clade</taxon>
        <taxon>Oryzoideae</taxon>
        <taxon>Oryzeae</taxon>
        <taxon>Oryzinae</taxon>
        <taxon>Leersia</taxon>
    </lineage>
</organism>
<evidence type="ECO:0000256" key="1">
    <source>
        <dbReference type="ARBA" id="ARBA00022723"/>
    </source>
</evidence>
<reference evidence="6" key="3">
    <citation type="submission" date="2015-04" db="UniProtKB">
        <authorList>
            <consortium name="EnsemblPlants"/>
        </authorList>
    </citation>
    <scope>IDENTIFICATION</scope>
</reference>
<evidence type="ECO:0000256" key="3">
    <source>
        <dbReference type="ARBA" id="ARBA00022833"/>
    </source>
</evidence>
<dbReference type="InterPro" id="IPR010666">
    <property type="entry name" value="Znf_GRF"/>
</dbReference>
<sequence>MPCFSFLIFFSQSSEAWVAEVAIASCCLASGVPAQGLSRWPLPPPPIFFACRKEVLELTSRKHGGKVFFKCEDNKEDDPESCNFFKWYESYKKLVERQCSDYLFSDSAIERAEPVAATPPPPVKARLK</sequence>
<keyword evidence="1" id="KW-0479">Metal-binding</keyword>
<evidence type="ECO:0000256" key="4">
    <source>
        <dbReference type="SAM" id="SignalP"/>
    </source>
</evidence>
<protein>
    <recommendedName>
        <fullName evidence="5">GRF-type domain-containing protein</fullName>
    </recommendedName>
</protein>
<reference evidence="7" key="2">
    <citation type="submission" date="2013-12" db="EMBL/GenBank/DDBJ databases">
        <authorList>
            <person name="Yu Y."/>
            <person name="Lee S."/>
            <person name="de Baynast K."/>
            <person name="Wissotski M."/>
            <person name="Liu L."/>
            <person name="Talag J."/>
            <person name="Goicoechea J."/>
            <person name="Angelova A."/>
            <person name="Jetty R."/>
            <person name="Kudrna D."/>
            <person name="Golser W."/>
            <person name="Rivera L."/>
            <person name="Zhang J."/>
            <person name="Wing R."/>
        </authorList>
    </citation>
    <scope>NUCLEOTIDE SEQUENCE</scope>
</reference>
<accession>A0A0D9WEH0</accession>
<keyword evidence="7" id="KW-1185">Reference proteome</keyword>
<evidence type="ECO:0000256" key="2">
    <source>
        <dbReference type="ARBA" id="ARBA00022771"/>
    </source>
</evidence>